<organism evidence="2 3">
    <name type="scientific">Salix udensis</name>
    <dbReference type="NCBI Taxonomy" id="889485"/>
    <lineage>
        <taxon>Eukaryota</taxon>
        <taxon>Viridiplantae</taxon>
        <taxon>Streptophyta</taxon>
        <taxon>Embryophyta</taxon>
        <taxon>Tracheophyta</taxon>
        <taxon>Spermatophyta</taxon>
        <taxon>Magnoliopsida</taxon>
        <taxon>eudicotyledons</taxon>
        <taxon>Gunneridae</taxon>
        <taxon>Pentapetalae</taxon>
        <taxon>rosids</taxon>
        <taxon>fabids</taxon>
        <taxon>Malpighiales</taxon>
        <taxon>Salicaceae</taxon>
        <taxon>Saliceae</taxon>
        <taxon>Salix</taxon>
    </lineage>
</organism>
<evidence type="ECO:0000313" key="2">
    <source>
        <dbReference type="EMBL" id="KAJ6415819.1"/>
    </source>
</evidence>
<keyword evidence="1" id="KW-0472">Membrane</keyword>
<accession>A0AAD6K4N4</accession>
<dbReference type="EMBL" id="JAPFFJ010000012">
    <property type="protein sequence ID" value="KAJ6415819.1"/>
    <property type="molecule type" value="Genomic_DNA"/>
</dbReference>
<protein>
    <submittedName>
        <fullName evidence="2">Uncharacterized protein</fullName>
    </submittedName>
</protein>
<comment type="caution">
    <text evidence="2">The sequence shown here is derived from an EMBL/GenBank/DDBJ whole genome shotgun (WGS) entry which is preliminary data.</text>
</comment>
<evidence type="ECO:0000256" key="1">
    <source>
        <dbReference type="SAM" id="Phobius"/>
    </source>
</evidence>
<gene>
    <name evidence="2" type="ORF">OIU84_004585</name>
</gene>
<feature type="transmembrane region" description="Helical" evidence="1">
    <location>
        <begin position="6"/>
        <end position="27"/>
    </location>
</feature>
<dbReference type="AlphaFoldDB" id="A0AAD6K4N4"/>
<reference evidence="2 3" key="1">
    <citation type="journal article" date="2023" name="Int. J. Mol. Sci.">
        <title>De Novo Assembly and Annotation of 11 Diverse Shrub Willow (Salix) Genomes Reveals Novel Gene Organization in Sex-Linked Regions.</title>
        <authorList>
            <person name="Hyden B."/>
            <person name="Feng K."/>
            <person name="Yates T.B."/>
            <person name="Jawdy S."/>
            <person name="Cereghino C."/>
            <person name="Smart L.B."/>
            <person name="Muchero W."/>
        </authorList>
    </citation>
    <scope>NUCLEOTIDE SEQUENCE [LARGE SCALE GENOMIC DNA]</scope>
    <source>
        <tissue evidence="2">Shoot tip</tissue>
    </source>
</reference>
<keyword evidence="1" id="KW-1133">Transmembrane helix</keyword>
<keyword evidence="3" id="KW-1185">Reference proteome</keyword>
<keyword evidence="1" id="KW-0812">Transmembrane</keyword>
<dbReference type="Proteomes" id="UP001162972">
    <property type="component" value="Chromosome 3"/>
</dbReference>
<evidence type="ECO:0000313" key="3">
    <source>
        <dbReference type="Proteomes" id="UP001162972"/>
    </source>
</evidence>
<proteinExistence type="predicted"/>
<name>A0AAD6K4N4_9ROSI</name>
<sequence length="54" mass="5958">MLSLFGLGISWWIIALFVETISWIFALSAKQIKLVLQARSALLPGVCALLLSRV</sequence>